<evidence type="ECO:0000313" key="2">
    <source>
        <dbReference type="EMBL" id="VHO01361.1"/>
    </source>
</evidence>
<dbReference type="Pfam" id="PF01863">
    <property type="entry name" value="YgjP-like"/>
    <property type="match status" value="1"/>
</dbReference>
<evidence type="ECO:0000259" key="1">
    <source>
        <dbReference type="Pfam" id="PF01863"/>
    </source>
</evidence>
<gene>
    <name evidence="2" type="ORF">LC603019_01315</name>
</gene>
<name>A0A5E3ZYJ9_9ACTN</name>
<dbReference type="PANTHER" id="PTHR30399:SF1">
    <property type="entry name" value="UTP PYROPHOSPHATASE"/>
    <property type="match status" value="1"/>
</dbReference>
<organism evidence="2 3">
    <name type="scientific">Lawsonella clevelandensis</name>
    <dbReference type="NCBI Taxonomy" id="1528099"/>
    <lineage>
        <taxon>Bacteria</taxon>
        <taxon>Bacillati</taxon>
        <taxon>Actinomycetota</taxon>
        <taxon>Actinomycetes</taxon>
        <taxon>Mycobacteriales</taxon>
        <taxon>Lawsonellaceae</taxon>
        <taxon>Lawsonella</taxon>
    </lineage>
</organism>
<evidence type="ECO:0000313" key="3">
    <source>
        <dbReference type="Proteomes" id="UP000324288"/>
    </source>
</evidence>
<dbReference type="Proteomes" id="UP000324288">
    <property type="component" value="Chromosome"/>
</dbReference>
<dbReference type="InterPro" id="IPR053136">
    <property type="entry name" value="UTP_pyrophosphatase-like"/>
</dbReference>
<feature type="domain" description="YgjP-like metallopeptidase" evidence="1">
    <location>
        <begin position="110"/>
        <end position="179"/>
    </location>
</feature>
<dbReference type="EMBL" id="LR584267">
    <property type="protein sequence ID" value="VHO01361.1"/>
    <property type="molecule type" value="Genomic_DNA"/>
</dbReference>
<accession>A0A5E3ZYJ9</accession>
<dbReference type="Gene3D" id="3.30.2010.10">
    <property type="entry name" value="Metalloproteases ('zincins'), catalytic domain"/>
    <property type="match status" value="1"/>
</dbReference>
<dbReference type="PANTHER" id="PTHR30399">
    <property type="entry name" value="UNCHARACTERIZED PROTEIN YGJP"/>
    <property type="match status" value="1"/>
</dbReference>
<dbReference type="InterPro" id="IPR002725">
    <property type="entry name" value="YgjP-like_metallopeptidase"/>
</dbReference>
<proteinExistence type="predicted"/>
<dbReference type="AlphaFoldDB" id="A0A5E3ZYJ9"/>
<dbReference type="CDD" id="cd07344">
    <property type="entry name" value="M48_yhfN_like"/>
    <property type="match status" value="1"/>
</dbReference>
<reference evidence="2 3" key="1">
    <citation type="submission" date="2019-04" db="EMBL/GenBank/DDBJ databases">
        <authorList>
            <person name="Seth-Smith MB H."/>
            <person name="Seth-Smith H."/>
        </authorList>
    </citation>
    <scope>NUCLEOTIDE SEQUENCE [LARGE SCALE GENOMIC DNA]</scope>
    <source>
        <strain evidence="2">USB-603019</strain>
    </source>
</reference>
<sequence>MCAEKSAEKMAHPAEPIFPPQVEIRRSSRRRKTIAGRIEGDRVIVMVPARLSAQAEERAVTSMVEKLRKQQRRKHARQTMDGAELFAYVHQLDKRYCGGKAKPAAVEWSRDVTSRWGSCSYRTRTIRLHPVLVTMPRYVLDYVIVHELCHLTVPGGHTEAFWQAVATYPKTERARGYLEAASRYELH</sequence>
<protein>
    <recommendedName>
        <fullName evidence="1">YgjP-like metallopeptidase domain-containing protein</fullName>
    </recommendedName>
</protein>
<keyword evidence="3" id="KW-1185">Reference proteome</keyword>